<comment type="similarity">
    <text evidence="1">Belongs to the anhydro-N-acetylmuramic acid kinase family.</text>
</comment>
<dbReference type="PANTHER" id="PTHR30605:SF0">
    <property type="entry name" value="ANHYDRO-N-ACETYLMURAMIC ACID KINASE"/>
    <property type="match status" value="1"/>
</dbReference>
<dbReference type="Gene3D" id="3.30.420.40">
    <property type="match status" value="2"/>
</dbReference>
<keyword evidence="1" id="KW-0067">ATP-binding</keyword>
<keyword evidence="1" id="KW-0119">Carbohydrate metabolism</keyword>
<feature type="binding site" evidence="1">
    <location>
        <begin position="12"/>
        <end position="19"/>
    </location>
    <ligand>
        <name>ATP</name>
        <dbReference type="ChEBI" id="CHEBI:30616"/>
    </ligand>
</feature>
<proteinExistence type="inferred from homology"/>
<protein>
    <recommendedName>
        <fullName evidence="1">Anhydro-N-acetylmuramic acid kinase</fullName>
        <ecNumber evidence="1">2.7.1.170</ecNumber>
    </recommendedName>
    <alternativeName>
        <fullName evidence="1">AnhMurNAc kinase</fullName>
    </alternativeName>
</protein>
<dbReference type="GO" id="GO:0016301">
    <property type="term" value="F:kinase activity"/>
    <property type="evidence" value="ECO:0007669"/>
    <property type="project" value="UniProtKB-KW"/>
</dbReference>
<dbReference type="Pfam" id="PF03702">
    <property type="entry name" value="AnmK"/>
    <property type="match status" value="1"/>
</dbReference>
<dbReference type="GO" id="GO:0009254">
    <property type="term" value="P:peptidoglycan turnover"/>
    <property type="evidence" value="ECO:0007669"/>
    <property type="project" value="UniProtKB-UniRule"/>
</dbReference>
<keyword evidence="1 2" id="KW-0418">Kinase</keyword>
<dbReference type="Proteomes" id="UP000254848">
    <property type="component" value="Unassembled WGS sequence"/>
</dbReference>
<dbReference type="InterPro" id="IPR005338">
    <property type="entry name" value="Anhydro_N_Ac-Mur_kinase"/>
</dbReference>
<dbReference type="GO" id="GO:0016773">
    <property type="term" value="F:phosphotransferase activity, alcohol group as acceptor"/>
    <property type="evidence" value="ECO:0007669"/>
    <property type="project" value="UniProtKB-UniRule"/>
</dbReference>
<keyword evidence="1" id="KW-0547">Nucleotide-binding</keyword>
<evidence type="ECO:0000313" key="3">
    <source>
        <dbReference type="Proteomes" id="UP000254848"/>
    </source>
</evidence>
<evidence type="ECO:0000256" key="1">
    <source>
        <dbReference type="HAMAP-Rule" id="MF_01270"/>
    </source>
</evidence>
<dbReference type="GO" id="GO:0005524">
    <property type="term" value="F:ATP binding"/>
    <property type="evidence" value="ECO:0007669"/>
    <property type="project" value="UniProtKB-UniRule"/>
</dbReference>
<dbReference type="NCBIfam" id="NF007139">
    <property type="entry name" value="PRK09585.1-3"/>
    <property type="match status" value="1"/>
</dbReference>
<comment type="catalytic activity">
    <reaction evidence="1">
        <text>1,6-anhydro-N-acetyl-beta-muramate + ATP + H2O = N-acetyl-D-muramate 6-phosphate + ADP + H(+)</text>
        <dbReference type="Rhea" id="RHEA:24952"/>
        <dbReference type="ChEBI" id="CHEBI:15377"/>
        <dbReference type="ChEBI" id="CHEBI:15378"/>
        <dbReference type="ChEBI" id="CHEBI:30616"/>
        <dbReference type="ChEBI" id="CHEBI:58690"/>
        <dbReference type="ChEBI" id="CHEBI:58722"/>
        <dbReference type="ChEBI" id="CHEBI:456216"/>
        <dbReference type="EC" id="2.7.1.170"/>
    </reaction>
</comment>
<organism evidence="2 3">
    <name type="scientific">Enterobacillus tribolii</name>
    <dbReference type="NCBI Taxonomy" id="1487935"/>
    <lineage>
        <taxon>Bacteria</taxon>
        <taxon>Pseudomonadati</taxon>
        <taxon>Pseudomonadota</taxon>
        <taxon>Gammaproteobacteria</taxon>
        <taxon>Enterobacterales</taxon>
        <taxon>Hafniaceae</taxon>
        <taxon>Enterobacillus</taxon>
    </lineage>
</organism>
<gene>
    <name evidence="1" type="primary">anmK</name>
    <name evidence="2" type="ORF">C8D90_101558</name>
</gene>
<comment type="caution">
    <text evidence="2">The sequence shown here is derived from an EMBL/GenBank/DDBJ whole genome shotgun (WGS) entry which is preliminary data.</text>
</comment>
<dbReference type="GO" id="GO:0097175">
    <property type="term" value="P:1,6-anhydro-N-acetyl-beta-muramic acid catabolic process"/>
    <property type="evidence" value="ECO:0007669"/>
    <property type="project" value="UniProtKB-UniRule"/>
</dbReference>
<dbReference type="HAMAP" id="MF_01270">
    <property type="entry name" value="AnhMurNAc_kinase"/>
    <property type="match status" value="1"/>
</dbReference>
<dbReference type="GO" id="GO:0006040">
    <property type="term" value="P:amino sugar metabolic process"/>
    <property type="evidence" value="ECO:0007669"/>
    <property type="project" value="InterPro"/>
</dbReference>
<dbReference type="EC" id="2.7.1.170" evidence="1"/>
<comment type="pathway">
    <text evidence="1">Amino-sugar metabolism; 1,6-anhydro-N-acetylmuramate degradation.</text>
</comment>
<reference evidence="2 3" key="1">
    <citation type="submission" date="2018-07" db="EMBL/GenBank/DDBJ databases">
        <title>Genomic Encyclopedia of Type Strains, Phase IV (KMG-IV): sequencing the most valuable type-strain genomes for metagenomic binning, comparative biology and taxonomic classification.</title>
        <authorList>
            <person name="Goeker M."/>
        </authorList>
    </citation>
    <scope>NUCLEOTIDE SEQUENCE [LARGE SCALE GENOMIC DNA]</scope>
    <source>
        <strain evidence="2 3">DSM 103736</strain>
    </source>
</reference>
<sequence length="381" mass="41009">MRSGRYVGVMSGTSLDGIDVVLAAIDENMVAQQGRYSHPLPLDVKRDVLAMCQGQQTTLAQVGELDRRLGSLYAEAICRLLKQCGLMPRDIAAIGCHGQTVWHQPEGAQPFTLQLGDNNRVAALTGITTVGDFRRRDMAYGGQGAPLVPAFHHALLAHPTERRMVLNIGGIANLSLLLPGVPVRGFDTGPGNMLLDAWVWRNKGEPYDKDAGWAKQGNVSQPLLQQMLAESYFARPAPKSTGRELFNLGWLEQQLRRLPGLRAEDVQATLAELTAVSIADQVLLAGGCERLLVCGGGARNPLIMARLSALLPGTEVCVTDNYGVSGDDMEALAFAWLAYRTISGLPGNLPSVTGASRETILGAIYPANPDDREKVTMGETE</sequence>
<keyword evidence="1" id="KW-0808">Transferase</keyword>
<dbReference type="AlphaFoldDB" id="A0A370R3W8"/>
<dbReference type="OrthoDB" id="9763949at2"/>
<accession>A0A370R3W8</accession>
<dbReference type="SUPFAM" id="SSF53067">
    <property type="entry name" value="Actin-like ATPase domain"/>
    <property type="match status" value="1"/>
</dbReference>
<dbReference type="NCBIfam" id="NF007138">
    <property type="entry name" value="PRK09585.1-1"/>
    <property type="match status" value="1"/>
</dbReference>
<dbReference type="InterPro" id="IPR043129">
    <property type="entry name" value="ATPase_NBD"/>
</dbReference>
<dbReference type="UniPathway" id="UPA00343"/>
<comment type="pathway">
    <text evidence="1">Cell wall biogenesis; peptidoglycan recycling.</text>
</comment>
<dbReference type="EMBL" id="QRAP01000001">
    <property type="protein sequence ID" value="RDK97113.1"/>
    <property type="molecule type" value="Genomic_DNA"/>
</dbReference>
<evidence type="ECO:0000313" key="2">
    <source>
        <dbReference type="EMBL" id="RDK97113.1"/>
    </source>
</evidence>
<dbReference type="NCBIfam" id="NF007148">
    <property type="entry name" value="PRK09585.3-2"/>
    <property type="match status" value="1"/>
</dbReference>
<comment type="function">
    <text evidence="1">Catalyzes the specific phosphorylation of 1,6-anhydro-N-acetylmuramic acid (anhMurNAc) with the simultaneous cleavage of the 1,6-anhydro ring, generating MurNAc-6-P. Is required for the utilization of anhMurNAc either imported from the medium or derived from its own cell wall murein, and thus plays a role in cell wall recycling.</text>
</comment>
<dbReference type="CDD" id="cd24050">
    <property type="entry name" value="ASKHA_NBD_ANMK"/>
    <property type="match status" value="1"/>
</dbReference>
<dbReference type="RefSeq" id="WP_115456864.1">
    <property type="nucleotide sequence ID" value="NZ_QRAP01000001.1"/>
</dbReference>
<dbReference type="UniPathway" id="UPA00544"/>
<dbReference type="PANTHER" id="PTHR30605">
    <property type="entry name" value="ANHYDRO-N-ACETYLMURAMIC ACID KINASE"/>
    <property type="match status" value="1"/>
</dbReference>
<name>A0A370R3W8_9GAMM</name>
<keyword evidence="3" id="KW-1185">Reference proteome</keyword>